<dbReference type="EnsemblMetazoa" id="GBRI008478-RA">
    <property type="protein sequence ID" value="GBRI008478-PA"/>
    <property type="gene ID" value="GBRI008478"/>
</dbReference>
<dbReference type="AlphaFoldDB" id="A0A1A9W713"/>
<evidence type="ECO:0000259" key="4">
    <source>
        <dbReference type="Pfam" id="PF01712"/>
    </source>
</evidence>
<evidence type="ECO:0000313" key="5">
    <source>
        <dbReference type="EnsemblMetazoa" id="GBRI008478-PA"/>
    </source>
</evidence>
<keyword evidence="6" id="KW-1185">Reference proteome</keyword>
<dbReference type="PANTHER" id="PTHR10513:SF24">
    <property type="entry name" value="THYMIDINE KINASE 2, MITOCHONDRIAL"/>
    <property type="match status" value="1"/>
</dbReference>
<dbReference type="GO" id="GO:0005739">
    <property type="term" value="C:mitochondrion"/>
    <property type="evidence" value="ECO:0007669"/>
    <property type="project" value="TreeGrafter"/>
</dbReference>
<dbReference type="GO" id="GO:0005524">
    <property type="term" value="F:ATP binding"/>
    <property type="evidence" value="ECO:0007669"/>
    <property type="project" value="UniProtKB-KW"/>
</dbReference>
<dbReference type="PANTHER" id="PTHR10513">
    <property type="entry name" value="DEOXYNUCLEOSIDE KINASE"/>
    <property type="match status" value="1"/>
</dbReference>
<dbReference type="GO" id="GO:0019136">
    <property type="term" value="F:deoxynucleoside kinase activity"/>
    <property type="evidence" value="ECO:0007669"/>
    <property type="project" value="InterPro"/>
</dbReference>
<dbReference type="Proteomes" id="UP000091820">
    <property type="component" value="Unassembled WGS sequence"/>
</dbReference>
<feature type="binding site" evidence="3">
    <location>
        <begin position="23"/>
        <end position="31"/>
    </location>
    <ligand>
        <name>ATP</name>
        <dbReference type="ChEBI" id="CHEBI:30616"/>
    </ligand>
</feature>
<keyword evidence="3" id="KW-0547">Nucleotide-binding</keyword>
<reference evidence="5" key="2">
    <citation type="submission" date="2020-05" db="UniProtKB">
        <authorList>
            <consortium name="EnsemblMetazoa"/>
        </authorList>
    </citation>
    <scope>IDENTIFICATION</scope>
    <source>
        <strain evidence="5">IAEA</strain>
    </source>
</reference>
<dbReference type="VEuPathDB" id="VectorBase:GBRI008478"/>
<feature type="active site" description="Proton acceptor" evidence="2">
    <location>
        <position position="100"/>
    </location>
</feature>
<feature type="domain" description="Deoxynucleoside kinase" evidence="4">
    <location>
        <begin position="20"/>
        <end position="208"/>
    </location>
</feature>
<dbReference type="CDD" id="cd01673">
    <property type="entry name" value="dNK"/>
    <property type="match status" value="1"/>
</dbReference>
<accession>A0A1A9W713</accession>
<reference evidence="6" key="1">
    <citation type="submission" date="2014-03" db="EMBL/GenBank/DDBJ databases">
        <authorList>
            <person name="Aksoy S."/>
            <person name="Warren W."/>
            <person name="Wilson R.K."/>
        </authorList>
    </citation>
    <scope>NUCLEOTIDE SEQUENCE [LARGE SCALE GENOMIC DNA]</scope>
    <source>
        <strain evidence="6">IAEA</strain>
    </source>
</reference>
<protein>
    <recommendedName>
        <fullName evidence="4">Deoxynucleoside kinase domain-containing protein</fullName>
    </recommendedName>
</protein>
<dbReference type="InterPro" id="IPR002624">
    <property type="entry name" value="DCK/DGK"/>
</dbReference>
<sequence>MASNVKVNKYFANCQPFTVLIEGNIGSGKTTFLNHFKQFEDQVCLISEPVEKWRNFHEHNLLGLMYSQPDKWAMPFQSYVNLTMLQSHTMQTDKPIKLMERSLYSSKYCFVENMYKNNSMEPAMYHILQEWYKFIEESIYIRADLIVYLRTSPEIVYKRIQKRARSEESRIPLKYLQELHDLHEVWLIKNQGYNSKVITLNADLDLEQIGLEYKRSENHIINAAFTQQARAVLVSPSKRRSIDD</sequence>
<dbReference type="FunFam" id="3.40.50.300:FF:001571">
    <property type="entry name" value="Deoxynucleoside kinase"/>
    <property type="match status" value="1"/>
</dbReference>
<dbReference type="InterPro" id="IPR027417">
    <property type="entry name" value="P-loop_NTPase"/>
</dbReference>
<evidence type="ECO:0000256" key="1">
    <source>
        <dbReference type="ARBA" id="ARBA00007420"/>
    </source>
</evidence>
<dbReference type="InterPro" id="IPR050566">
    <property type="entry name" value="Deoxyribonucleoside_kinase"/>
</dbReference>
<proteinExistence type="inferred from homology"/>
<feature type="binding site" evidence="3">
    <location>
        <begin position="159"/>
        <end position="163"/>
    </location>
    <ligand>
        <name>ATP</name>
        <dbReference type="ChEBI" id="CHEBI:30616"/>
    </ligand>
</feature>
<dbReference type="Pfam" id="PF01712">
    <property type="entry name" value="dNK"/>
    <property type="match status" value="1"/>
</dbReference>
<dbReference type="Gene3D" id="3.40.50.300">
    <property type="entry name" value="P-loop containing nucleotide triphosphate hydrolases"/>
    <property type="match status" value="1"/>
</dbReference>
<evidence type="ECO:0000256" key="3">
    <source>
        <dbReference type="PIRSR" id="PIRSR000705-3"/>
    </source>
</evidence>
<evidence type="ECO:0000313" key="6">
    <source>
        <dbReference type="Proteomes" id="UP000091820"/>
    </source>
</evidence>
<comment type="similarity">
    <text evidence="1">Belongs to the DCK/DGK family.</text>
</comment>
<dbReference type="InterPro" id="IPR031314">
    <property type="entry name" value="DNK_dom"/>
</dbReference>
<dbReference type="SUPFAM" id="SSF52540">
    <property type="entry name" value="P-loop containing nucleoside triphosphate hydrolases"/>
    <property type="match status" value="1"/>
</dbReference>
<name>A0A1A9W713_9MUSC</name>
<evidence type="ECO:0000256" key="2">
    <source>
        <dbReference type="PIRSR" id="PIRSR000705-1"/>
    </source>
</evidence>
<dbReference type="STRING" id="37001.A0A1A9W713"/>
<organism evidence="5 6">
    <name type="scientific">Glossina brevipalpis</name>
    <dbReference type="NCBI Taxonomy" id="37001"/>
    <lineage>
        <taxon>Eukaryota</taxon>
        <taxon>Metazoa</taxon>
        <taxon>Ecdysozoa</taxon>
        <taxon>Arthropoda</taxon>
        <taxon>Hexapoda</taxon>
        <taxon>Insecta</taxon>
        <taxon>Pterygota</taxon>
        <taxon>Neoptera</taxon>
        <taxon>Endopterygota</taxon>
        <taxon>Diptera</taxon>
        <taxon>Brachycera</taxon>
        <taxon>Muscomorpha</taxon>
        <taxon>Hippoboscoidea</taxon>
        <taxon>Glossinidae</taxon>
        <taxon>Glossina</taxon>
    </lineage>
</organism>
<dbReference type="PIRSF" id="PIRSF000705">
    <property type="entry name" value="DNK"/>
    <property type="match status" value="1"/>
</dbReference>
<keyword evidence="3" id="KW-0067">ATP-binding</keyword>